<dbReference type="InterPro" id="IPR016186">
    <property type="entry name" value="C-type_lectin-like/link_sf"/>
</dbReference>
<feature type="signal peptide" evidence="3">
    <location>
        <begin position="1"/>
        <end position="17"/>
    </location>
</feature>
<accession>A0A814QV35</accession>
<dbReference type="Pfam" id="PF00059">
    <property type="entry name" value="Lectin_C"/>
    <property type="match status" value="1"/>
</dbReference>
<keyword evidence="1" id="KW-0472">Membrane</keyword>
<dbReference type="GO" id="GO:0005886">
    <property type="term" value="C:plasma membrane"/>
    <property type="evidence" value="ECO:0007669"/>
    <property type="project" value="TreeGrafter"/>
</dbReference>
<proteinExistence type="predicted"/>
<dbReference type="PANTHER" id="PTHR46784">
    <property type="entry name" value="KILLER CELL LECTIN-LIKE RECEPTOR SUBFAMILY B MEMBER 1"/>
    <property type="match status" value="1"/>
</dbReference>
<feature type="domain" description="C-type lectin" evidence="4">
    <location>
        <begin position="55"/>
        <end position="168"/>
    </location>
</feature>
<evidence type="ECO:0000313" key="6">
    <source>
        <dbReference type="Proteomes" id="UP000663879"/>
    </source>
</evidence>
<keyword evidence="3" id="KW-0732">Signal</keyword>
<dbReference type="EMBL" id="CAJNOC010009118">
    <property type="protein sequence ID" value="CAF1125021.1"/>
    <property type="molecule type" value="Genomic_DNA"/>
</dbReference>
<reference evidence="5" key="1">
    <citation type="submission" date="2021-02" db="EMBL/GenBank/DDBJ databases">
        <authorList>
            <person name="Nowell W R."/>
        </authorList>
    </citation>
    <scope>NUCLEOTIDE SEQUENCE</scope>
    <source>
        <strain evidence="5">Ploen Becks lab</strain>
    </source>
</reference>
<sequence>MKIISFLLLSLCLLVNSQIDPDFFDLTTDDTELNVQQSISDTLTIPKCPENFIEYQNECLFISQEDKTWTEALLECQQLNSTLLIVPTKVIIDYSVQLFDQLGLDGNYYVGGNLSDSKWSWLNGKIIKSEGPWWRNCSSESINECLEINAIGLSPVPCENYTNKFICQKSAKVSVKSSSQNIDEECNEISKCQNGLSCINSQCKCQDGYNW</sequence>
<dbReference type="Proteomes" id="UP000663879">
    <property type="component" value="Unassembled WGS sequence"/>
</dbReference>
<dbReference type="OrthoDB" id="10059571at2759"/>
<dbReference type="SUPFAM" id="SSF56436">
    <property type="entry name" value="C-type lectin-like"/>
    <property type="match status" value="1"/>
</dbReference>
<dbReference type="InterPro" id="IPR016187">
    <property type="entry name" value="CTDL_fold"/>
</dbReference>
<dbReference type="GO" id="GO:0038023">
    <property type="term" value="F:signaling receptor activity"/>
    <property type="evidence" value="ECO:0007669"/>
    <property type="project" value="TreeGrafter"/>
</dbReference>
<keyword evidence="1" id="KW-1133">Transmembrane helix</keyword>
<keyword evidence="2" id="KW-1015">Disulfide bond</keyword>
<dbReference type="SMART" id="SM00034">
    <property type="entry name" value="CLECT"/>
    <property type="match status" value="1"/>
</dbReference>
<gene>
    <name evidence="5" type="ORF">OXX778_LOCUS22215</name>
</gene>
<evidence type="ECO:0000256" key="1">
    <source>
        <dbReference type="ARBA" id="ARBA00022989"/>
    </source>
</evidence>
<dbReference type="InterPro" id="IPR051527">
    <property type="entry name" value="KLR_subfamily_B"/>
</dbReference>
<dbReference type="PROSITE" id="PS50041">
    <property type="entry name" value="C_TYPE_LECTIN_2"/>
    <property type="match status" value="1"/>
</dbReference>
<organism evidence="5 6">
    <name type="scientific">Brachionus calyciflorus</name>
    <dbReference type="NCBI Taxonomy" id="104777"/>
    <lineage>
        <taxon>Eukaryota</taxon>
        <taxon>Metazoa</taxon>
        <taxon>Spiralia</taxon>
        <taxon>Gnathifera</taxon>
        <taxon>Rotifera</taxon>
        <taxon>Eurotatoria</taxon>
        <taxon>Monogononta</taxon>
        <taxon>Pseudotrocha</taxon>
        <taxon>Ploima</taxon>
        <taxon>Brachionidae</taxon>
        <taxon>Brachionus</taxon>
    </lineage>
</organism>
<keyword evidence="6" id="KW-1185">Reference proteome</keyword>
<name>A0A814QV35_9BILA</name>
<dbReference type="AlphaFoldDB" id="A0A814QV35"/>
<evidence type="ECO:0000256" key="2">
    <source>
        <dbReference type="ARBA" id="ARBA00023157"/>
    </source>
</evidence>
<comment type="caution">
    <text evidence="5">The sequence shown here is derived from an EMBL/GenBank/DDBJ whole genome shotgun (WGS) entry which is preliminary data.</text>
</comment>
<dbReference type="PANTHER" id="PTHR46784:SF1">
    <property type="entry name" value="KILLER CELL LECTIN-LIKE RECEPTOR SUBFAMILY B MEMBER 1"/>
    <property type="match status" value="1"/>
</dbReference>
<keyword evidence="1" id="KW-0812">Transmembrane</keyword>
<evidence type="ECO:0000313" key="5">
    <source>
        <dbReference type="EMBL" id="CAF1125021.1"/>
    </source>
</evidence>
<dbReference type="GO" id="GO:0009986">
    <property type="term" value="C:cell surface"/>
    <property type="evidence" value="ECO:0007669"/>
    <property type="project" value="TreeGrafter"/>
</dbReference>
<protein>
    <recommendedName>
        <fullName evidence="4">C-type lectin domain-containing protein</fullName>
    </recommendedName>
</protein>
<feature type="chain" id="PRO_5032597375" description="C-type lectin domain-containing protein" evidence="3">
    <location>
        <begin position="18"/>
        <end position="211"/>
    </location>
</feature>
<dbReference type="Gene3D" id="3.10.100.10">
    <property type="entry name" value="Mannose-Binding Protein A, subunit A"/>
    <property type="match status" value="1"/>
</dbReference>
<evidence type="ECO:0000259" key="4">
    <source>
        <dbReference type="PROSITE" id="PS50041"/>
    </source>
</evidence>
<evidence type="ECO:0000256" key="3">
    <source>
        <dbReference type="SAM" id="SignalP"/>
    </source>
</evidence>
<dbReference type="InterPro" id="IPR001304">
    <property type="entry name" value="C-type_lectin-like"/>
</dbReference>